<evidence type="ECO:0008006" key="5">
    <source>
        <dbReference type="Google" id="ProtNLM"/>
    </source>
</evidence>
<dbReference type="RefSeq" id="XP_044542066.1">
    <property type="nucleotide sequence ID" value="XM_044688844.1"/>
</dbReference>
<evidence type="ECO:0000256" key="2">
    <source>
        <dbReference type="SAM" id="Phobius"/>
    </source>
</evidence>
<evidence type="ECO:0000313" key="4">
    <source>
        <dbReference type="Proteomes" id="UP000816034"/>
    </source>
</evidence>
<sequence>MPQQTLKHFVADLHEFLTSTKNIQPPENIPEPQLDEEEGSDLKPSKSAYFFQLSKVYDAKIEFWLAKMRKFSYAFLLLAIIHLCKIVFSDSIDAENSRWSDLMEMNRAQSFVLSNYPLVGSILDLIIVKGLIIIMSFTLCYQYYSKTNTENMRRLNVIYYATNVDIFFFMLHVVFFVWAEYGRSMESPLPMLSSPIFNTLLYIGWVLTILLYTCFCHAAKELSLNILIKTELIPQSEEDQYNKDVL</sequence>
<proteinExistence type="predicted"/>
<name>A0AA88KE31_NAELO</name>
<keyword evidence="2" id="KW-1133">Transmembrane helix</keyword>
<dbReference type="Proteomes" id="UP000816034">
    <property type="component" value="Unassembled WGS sequence"/>
</dbReference>
<feature type="transmembrane region" description="Helical" evidence="2">
    <location>
        <begin position="199"/>
        <end position="219"/>
    </location>
</feature>
<keyword evidence="2" id="KW-0472">Membrane</keyword>
<protein>
    <recommendedName>
        <fullName evidence="5">Transmembrane protein</fullName>
    </recommendedName>
</protein>
<accession>A0AA88KE31</accession>
<keyword evidence="4" id="KW-1185">Reference proteome</keyword>
<gene>
    <name evidence="3" type="ORF">C9374_013013</name>
</gene>
<comment type="caution">
    <text evidence="3">The sequence shown here is derived from an EMBL/GenBank/DDBJ whole genome shotgun (WGS) entry which is preliminary data.</text>
</comment>
<organism evidence="3 4">
    <name type="scientific">Naegleria lovaniensis</name>
    <name type="common">Amoeba</name>
    <dbReference type="NCBI Taxonomy" id="51637"/>
    <lineage>
        <taxon>Eukaryota</taxon>
        <taxon>Discoba</taxon>
        <taxon>Heterolobosea</taxon>
        <taxon>Tetramitia</taxon>
        <taxon>Eutetramitia</taxon>
        <taxon>Vahlkampfiidae</taxon>
        <taxon>Naegleria</taxon>
    </lineage>
</organism>
<feature type="transmembrane region" description="Helical" evidence="2">
    <location>
        <begin position="122"/>
        <end position="145"/>
    </location>
</feature>
<evidence type="ECO:0000313" key="3">
    <source>
        <dbReference type="EMBL" id="KAG2372891.1"/>
    </source>
</evidence>
<dbReference type="GeneID" id="68105467"/>
<reference evidence="3 4" key="1">
    <citation type="journal article" date="2018" name="BMC Genomics">
        <title>The genome of Naegleria lovaniensis, the basis for a comparative approach to unravel pathogenicity factors of the human pathogenic amoeba N. fowleri.</title>
        <authorList>
            <person name="Liechti N."/>
            <person name="Schurch N."/>
            <person name="Bruggmann R."/>
            <person name="Wittwer M."/>
        </authorList>
    </citation>
    <scope>NUCLEOTIDE SEQUENCE [LARGE SCALE GENOMIC DNA]</scope>
    <source>
        <strain evidence="3 4">ATCC 30569</strain>
    </source>
</reference>
<feature type="transmembrane region" description="Helical" evidence="2">
    <location>
        <begin position="157"/>
        <end position="179"/>
    </location>
</feature>
<feature type="transmembrane region" description="Helical" evidence="2">
    <location>
        <begin position="71"/>
        <end position="88"/>
    </location>
</feature>
<keyword evidence="2" id="KW-0812">Transmembrane</keyword>
<feature type="region of interest" description="Disordered" evidence="1">
    <location>
        <begin position="22"/>
        <end position="41"/>
    </location>
</feature>
<dbReference type="AlphaFoldDB" id="A0AA88KE31"/>
<evidence type="ECO:0000256" key="1">
    <source>
        <dbReference type="SAM" id="MobiDB-lite"/>
    </source>
</evidence>
<dbReference type="EMBL" id="PYSW02000064">
    <property type="protein sequence ID" value="KAG2372891.1"/>
    <property type="molecule type" value="Genomic_DNA"/>
</dbReference>